<reference evidence="5 6" key="1">
    <citation type="submission" date="2019-08" db="EMBL/GenBank/DDBJ databases">
        <title>Bacillus genomes from the desert of Cuatro Cienegas, Coahuila.</title>
        <authorList>
            <person name="Olmedo-Alvarez G."/>
        </authorList>
    </citation>
    <scope>NUCLEOTIDE SEQUENCE [LARGE SCALE GENOMIC DNA]</scope>
    <source>
        <strain evidence="5 6">CH446_14T</strain>
    </source>
</reference>
<keyword evidence="3" id="KW-0233">DNA recombination</keyword>
<dbReference type="PANTHER" id="PTHR30461">
    <property type="entry name" value="DNA-INVERTASE FROM LAMBDOID PROPHAGE"/>
    <property type="match status" value="1"/>
</dbReference>
<comment type="similarity">
    <text evidence="1">Belongs to the site-specific recombinase resolvase family.</text>
</comment>
<dbReference type="InterPro" id="IPR050639">
    <property type="entry name" value="SSR_resolvase"/>
</dbReference>
<dbReference type="Gene3D" id="3.40.50.1390">
    <property type="entry name" value="Resolvase, N-terminal catalytic domain"/>
    <property type="match status" value="1"/>
</dbReference>
<evidence type="ECO:0000313" key="5">
    <source>
        <dbReference type="EMBL" id="TYS47655.1"/>
    </source>
</evidence>
<evidence type="ECO:0000256" key="2">
    <source>
        <dbReference type="ARBA" id="ARBA00023125"/>
    </source>
</evidence>
<comment type="caution">
    <text evidence="5">The sequence shown here is derived from an EMBL/GenBank/DDBJ whole genome shotgun (WGS) entry which is preliminary data.</text>
</comment>
<dbReference type="InterPro" id="IPR006119">
    <property type="entry name" value="Resolv_N"/>
</dbReference>
<dbReference type="Pfam" id="PF02796">
    <property type="entry name" value="HTH_7"/>
    <property type="match status" value="1"/>
</dbReference>
<dbReference type="SMART" id="SM00857">
    <property type="entry name" value="Resolvase"/>
    <property type="match status" value="1"/>
</dbReference>
<dbReference type="InterPro" id="IPR006120">
    <property type="entry name" value="Resolvase_HTH_dom"/>
</dbReference>
<dbReference type="Proteomes" id="UP000322139">
    <property type="component" value="Unassembled WGS sequence"/>
</dbReference>
<dbReference type="Gene3D" id="1.10.10.60">
    <property type="entry name" value="Homeodomain-like"/>
    <property type="match status" value="1"/>
</dbReference>
<sequence>MLIGYMRPLQGDENCEDQRNTLQKAGCEIILAEEHASPKRRTQLDSLLEGLEPGDKIMVTRLFSLADSSRHLVELLEEVNSKNAFIFSLAENIDTGNPAGYSFLYIARHLVEFQSDVKSEKTKQGLLAAKEKGNIAGRPRKADENVRRAIEMYQSKQYSLREIKEQTGISKSTLYRYLES</sequence>
<dbReference type="SUPFAM" id="SSF53041">
    <property type="entry name" value="Resolvase-like"/>
    <property type="match status" value="1"/>
</dbReference>
<keyword evidence="2" id="KW-0238">DNA-binding</keyword>
<gene>
    <name evidence="5" type="ORF">FZD51_11975</name>
</gene>
<dbReference type="CDD" id="cd03768">
    <property type="entry name" value="SR_ResInv"/>
    <property type="match status" value="1"/>
</dbReference>
<name>A0A5D4R8E9_9BACI</name>
<evidence type="ECO:0000313" key="6">
    <source>
        <dbReference type="Proteomes" id="UP000322139"/>
    </source>
</evidence>
<organism evidence="5 6">
    <name type="scientific">Bacillus infantis</name>
    <dbReference type="NCBI Taxonomy" id="324767"/>
    <lineage>
        <taxon>Bacteria</taxon>
        <taxon>Bacillati</taxon>
        <taxon>Bacillota</taxon>
        <taxon>Bacilli</taxon>
        <taxon>Bacillales</taxon>
        <taxon>Bacillaceae</taxon>
        <taxon>Bacillus</taxon>
    </lineage>
</organism>
<dbReference type="EMBL" id="VTER01000006">
    <property type="protein sequence ID" value="TYS47655.1"/>
    <property type="molecule type" value="Genomic_DNA"/>
</dbReference>
<dbReference type="SUPFAM" id="SSF46689">
    <property type="entry name" value="Homeodomain-like"/>
    <property type="match status" value="1"/>
</dbReference>
<dbReference type="RefSeq" id="WP_148974987.1">
    <property type="nucleotide sequence ID" value="NZ_VTER01000006.1"/>
</dbReference>
<feature type="domain" description="Resolvase/invertase-type recombinase catalytic" evidence="4">
    <location>
        <begin position="1"/>
        <end position="133"/>
    </location>
</feature>
<evidence type="ECO:0000256" key="3">
    <source>
        <dbReference type="ARBA" id="ARBA00023172"/>
    </source>
</evidence>
<accession>A0A5D4R8E9</accession>
<evidence type="ECO:0000256" key="1">
    <source>
        <dbReference type="ARBA" id="ARBA00009913"/>
    </source>
</evidence>
<proteinExistence type="inferred from homology"/>
<dbReference type="PROSITE" id="PS51736">
    <property type="entry name" value="RECOMBINASES_3"/>
    <property type="match status" value="1"/>
</dbReference>
<dbReference type="PANTHER" id="PTHR30461:SF2">
    <property type="entry name" value="SERINE RECOMBINASE PINE-RELATED"/>
    <property type="match status" value="1"/>
</dbReference>
<dbReference type="InterPro" id="IPR009057">
    <property type="entry name" value="Homeodomain-like_sf"/>
</dbReference>
<dbReference type="GO" id="GO:0000150">
    <property type="term" value="F:DNA strand exchange activity"/>
    <property type="evidence" value="ECO:0007669"/>
    <property type="project" value="InterPro"/>
</dbReference>
<dbReference type="Pfam" id="PF00239">
    <property type="entry name" value="Resolvase"/>
    <property type="match status" value="1"/>
</dbReference>
<evidence type="ECO:0000259" key="4">
    <source>
        <dbReference type="PROSITE" id="PS51736"/>
    </source>
</evidence>
<protein>
    <submittedName>
        <fullName evidence="5">Recombinase family protein</fullName>
    </submittedName>
</protein>
<dbReference type="GO" id="GO:0003677">
    <property type="term" value="F:DNA binding"/>
    <property type="evidence" value="ECO:0007669"/>
    <property type="project" value="UniProtKB-KW"/>
</dbReference>
<dbReference type="InterPro" id="IPR036162">
    <property type="entry name" value="Resolvase-like_N_sf"/>
</dbReference>
<dbReference type="AlphaFoldDB" id="A0A5D4R8E9"/>